<dbReference type="AlphaFoldDB" id="A0A1M4UKM6"/>
<dbReference type="InterPro" id="IPR016181">
    <property type="entry name" value="Acyl_CoA_acyltransferase"/>
</dbReference>
<gene>
    <name evidence="1" type="ORF">SAMN05443638_10574</name>
</gene>
<evidence type="ECO:0000313" key="1">
    <source>
        <dbReference type="EMBL" id="SHE57286.1"/>
    </source>
</evidence>
<dbReference type="Gene3D" id="3.40.630.30">
    <property type="match status" value="1"/>
</dbReference>
<dbReference type="EMBL" id="FQVM01000005">
    <property type="protein sequence ID" value="SHE57286.1"/>
    <property type="molecule type" value="Genomic_DNA"/>
</dbReference>
<keyword evidence="2" id="KW-1185">Reference proteome</keyword>
<dbReference type="OrthoDB" id="1934061at2"/>
<sequence length="348" mass="41516">MKCFIYDEKKNSNYDIDKFLGNSILQVNYKLHSIYEAMKNYNYNYIVCVENDLVVGVMPFIIYKNEFSNIINSMPLIGYGGIEATKENKNKIFEKVIDYLNKVAKKNNVDLITICTQPFKDDEYTLYKDIFKPDFERKNFYQYLDLKKDIFENMKSKFRGNLKRNIKKCIEKYNIDIVESYDLKDLEYWYENVYKKRLKETGCVIYPYKVFEVFLTNIKKEKIKMLYGISEGKIIAGGLYLNQGKSIDNFMRVVDSNYFNTQVGTYMDYLSIKYSIDNKFQYYNWQSCDDIGSSIFKYKEDWGSEIGYHYYLTKVVGDIEDLKNMSIKKIKNNFSGIYVLPYEEFKNK</sequence>
<evidence type="ECO:0008006" key="3">
    <source>
        <dbReference type="Google" id="ProtNLM"/>
    </source>
</evidence>
<dbReference type="STRING" id="1533.SAMN05443638_10574"/>
<organism evidence="1 2">
    <name type="scientific">Clostridium fallax</name>
    <dbReference type="NCBI Taxonomy" id="1533"/>
    <lineage>
        <taxon>Bacteria</taxon>
        <taxon>Bacillati</taxon>
        <taxon>Bacillota</taxon>
        <taxon>Clostridia</taxon>
        <taxon>Eubacteriales</taxon>
        <taxon>Clostridiaceae</taxon>
        <taxon>Clostridium</taxon>
    </lineage>
</organism>
<dbReference type="Proteomes" id="UP000184035">
    <property type="component" value="Unassembled WGS sequence"/>
</dbReference>
<evidence type="ECO:0000313" key="2">
    <source>
        <dbReference type="Proteomes" id="UP000184035"/>
    </source>
</evidence>
<name>A0A1M4UKM6_9CLOT</name>
<dbReference type="SUPFAM" id="SSF55729">
    <property type="entry name" value="Acyl-CoA N-acyltransferases (Nat)"/>
    <property type="match status" value="1"/>
</dbReference>
<accession>A0A1M4UKM6</accession>
<dbReference type="RefSeq" id="WP_072893632.1">
    <property type="nucleotide sequence ID" value="NZ_FQVM01000005.1"/>
</dbReference>
<proteinExistence type="predicted"/>
<reference evidence="1 2" key="1">
    <citation type="submission" date="2016-11" db="EMBL/GenBank/DDBJ databases">
        <authorList>
            <person name="Jaros S."/>
            <person name="Januszkiewicz K."/>
            <person name="Wedrychowicz H."/>
        </authorList>
    </citation>
    <scope>NUCLEOTIDE SEQUENCE [LARGE SCALE GENOMIC DNA]</scope>
    <source>
        <strain evidence="1 2">DSM 2631</strain>
    </source>
</reference>
<protein>
    <recommendedName>
        <fullName evidence="3">Acetyltransferase (GNAT) domain-containing protein</fullName>
    </recommendedName>
</protein>